<evidence type="ECO:0000313" key="2">
    <source>
        <dbReference type="Proteomes" id="UP000555103"/>
    </source>
</evidence>
<dbReference type="Proteomes" id="UP000555103">
    <property type="component" value="Unassembled WGS sequence"/>
</dbReference>
<dbReference type="AlphaFoldDB" id="A0A840CLM9"/>
<reference evidence="1 2" key="1">
    <citation type="submission" date="2020-08" db="EMBL/GenBank/DDBJ databases">
        <title>Genomic Encyclopedia of Type Strains, Phase IV (KMG-IV): sequencing the most valuable type-strain genomes for metagenomic binning, comparative biology and taxonomic classification.</title>
        <authorList>
            <person name="Goeker M."/>
        </authorList>
    </citation>
    <scope>NUCLEOTIDE SEQUENCE [LARGE SCALE GENOMIC DNA]</scope>
    <source>
        <strain evidence="1 2">DSM 104969</strain>
    </source>
</reference>
<sequence length="230" mass="26250">MLRIEFNEQNISVPDSWADITLADYEKWFMHQSGERVQDVNLIAGICKIDAAMLMESPRQLYDTISGAVQFVFDTGFEPSTKVNIKGQDYFITLSDKITLGEWIDIENVLQSDSDTKISEILAIVCRPAGESYNVETTKERKELFRSLSCDMALPLLAFFLHRKKESEAILNHYSQVVAQANRFLEDTKTFVINGGGIKQLPIWQRIRFTCLTRSLEKQLSKFSDFSSIG</sequence>
<proteinExistence type="predicted"/>
<dbReference type="RefSeq" id="WP_183307849.1">
    <property type="nucleotide sequence ID" value="NZ_JACIEP010000010.1"/>
</dbReference>
<dbReference type="EMBL" id="JACIEP010000010">
    <property type="protein sequence ID" value="MBB4036967.1"/>
    <property type="molecule type" value="Genomic_DNA"/>
</dbReference>
<name>A0A840CLM9_9BACT</name>
<protein>
    <submittedName>
        <fullName evidence="1">Uncharacterized protein</fullName>
    </submittedName>
</protein>
<organism evidence="1 2">
    <name type="scientific">Dysgonomonas hofstadii</name>
    <dbReference type="NCBI Taxonomy" id="637886"/>
    <lineage>
        <taxon>Bacteria</taxon>
        <taxon>Pseudomonadati</taxon>
        <taxon>Bacteroidota</taxon>
        <taxon>Bacteroidia</taxon>
        <taxon>Bacteroidales</taxon>
        <taxon>Dysgonomonadaceae</taxon>
        <taxon>Dysgonomonas</taxon>
    </lineage>
</organism>
<accession>A0A840CLM9</accession>
<comment type="caution">
    <text evidence="1">The sequence shown here is derived from an EMBL/GenBank/DDBJ whole genome shotgun (WGS) entry which is preliminary data.</text>
</comment>
<gene>
    <name evidence="1" type="ORF">GGR21_002881</name>
</gene>
<keyword evidence="2" id="KW-1185">Reference proteome</keyword>
<evidence type="ECO:0000313" key="1">
    <source>
        <dbReference type="EMBL" id="MBB4036967.1"/>
    </source>
</evidence>